<accession>A0AA90PJH2</accession>
<feature type="domain" description="ABC transporter" evidence="4">
    <location>
        <begin position="1"/>
        <end position="232"/>
    </location>
</feature>
<dbReference type="InterPro" id="IPR050093">
    <property type="entry name" value="ABC_SmlMolc_Importer"/>
</dbReference>
<dbReference type="EMBL" id="JAUPEV010000004">
    <property type="protein sequence ID" value="MDO7253015.1"/>
    <property type="molecule type" value="Genomic_DNA"/>
</dbReference>
<name>A0AA90PJH2_9HELI</name>
<dbReference type="Proteomes" id="UP001177258">
    <property type="component" value="Unassembled WGS sequence"/>
</dbReference>
<keyword evidence="2" id="KW-0547">Nucleotide-binding</keyword>
<dbReference type="InterPro" id="IPR003439">
    <property type="entry name" value="ABC_transporter-like_ATP-bd"/>
</dbReference>
<dbReference type="GO" id="GO:0005524">
    <property type="term" value="F:ATP binding"/>
    <property type="evidence" value="ECO:0007669"/>
    <property type="project" value="UniProtKB-KW"/>
</dbReference>
<dbReference type="AlphaFoldDB" id="A0AA90PJH2"/>
<dbReference type="Pfam" id="PF00005">
    <property type="entry name" value="ABC_tran"/>
    <property type="match status" value="1"/>
</dbReference>
<dbReference type="SMART" id="SM00382">
    <property type="entry name" value="AAA"/>
    <property type="match status" value="1"/>
</dbReference>
<dbReference type="Proteomes" id="UP001240777">
    <property type="component" value="Unassembled WGS sequence"/>
</dbReference>
<reference evidence="6 8" key="1">
    <citation type="submission" date="2023-07" db="EMBL/GenBank/DDBJ databases">
        <title>Unpublished Manusciprt.</title>
        <authorList>
            <person name="Aydin F."/>
            <person name="Tarhane S."/>
            <person name="Saticioglu I.B."/>
            <person name="Karakaya E."/>
            <person name="Abay S."/>
            <person name="Guran O."/>
            <person name="Bozkurt E."/>
            <person name="Uzum N."/>
            <person name="Olgun K."/>
            <person name="Jablonski D."/>
        </authorList>
    </citation>
    <scope>NUCLEOTIDE SEQUENCE</scope>
    <source>
        <strain evidence="8">faydin-H75</strain>
        <strain evidence="6">Faydin-H76</strain>
    </source>
</reference>
<protein>
    <submittedName>
        <fullName evidence="6">ATP-binding cassette domain-containing protein</fullName>
    </submittedName>
</protein>
<evidence type="ECO:0000313" key="8">
    <source>
        <dbReference type="Proteomes" id="UP001240777"/>
    </source>
</evidence>
<reference evidence="5" key="2">
    <citation type="submission" date="2023-07" db="EMBL/GenBank/DDBJ databases">
        <authorList>
            <person name="Aydin F."/>
            <person name="Tarhane S."/>
            <person name="Saticioglu I.B."/>
            <person name="Karakaya E."/>
            <person name="Abay S."/>
            <person name="Guran O."/>
            <person name="Bozkurt E."/>
            <person name="Uzum N."/>
            <person name="Olgun K."/>
            <person name="Jablonski D."/>
        </authorList>
    </citation>
    <scope>NUCLEOTIDE SEQUENCE</scope>
    <source>
        <strain evidence="5">Faydin-H75</strain>
    </source>
</reference>
<keyword evidence="1" id="KW-0813">Transport</keyword>
<comment type="caution">
    <text evidence="6">The sequence shown here is derived from an EMBL/GenBank/DDBJ whole genome shotgun (WGS) entry which is preliminary data.</text>
</comment>
<organism evidence="6 7">
    <name type="scientific">Helicobacter cappadocius</name>
    <dbReference type="NCBI Taxonomy" id="3063998"/>
    <lineage>
        <taxon>Bacteria</taxon>
        <taxon>Pseudomonadati</taxon>
        <taxon>Campylobacterota</taxon>
        <taxon>Epsilonproteobacteria</taxon>
        <taxon>Campylobacterales</taxon>
        <taxon>Helicobacteraceae</taxon>
        <taxon>Helicobacter</taxon>
    </lineage>
</organism>
<gene>
    <name evidence="5" type="ORF">Q5I04_03710</name>
    <name evidence="6" type="ORF">Q5I06_04295</name>
</gene>
<evidence type="ECO:0000256" key="1">
    <source>
        <dbReference type="ARBA" id="ARBA00022448"/>
    </source>
</evidence>
<evidence type="ECO:0000256" key="2">
    <source>
        <dbReference type="ARBA" id="ARBA00022741"/>
    </source>
</evidence>
<dbReference type="InterPro" id="IPR017871">
    <property type="entry name" value="ABC_transporter-like_CS"/>
</dbReference>
<dbReference type="EMBL" id="JAUYZK010000005">
    <property type="protein sequence ID" value="MDP2538996.1"/>
    <property type="molecule type" value="Genomic_DNA"/>
</dbReference>
<dbReference type="InterPro" id="IPR027417">
    <property type="entry name" value="P-loop_NTPase"/>
</dbReference>
<dbReference type="SUPFAM" id="SSF52540">
    <property type="entry name" value="P-loop containing nucleoside triphosphate hydrolases"/>
    <property type="match status" value="1"/>
</dbReference>
<keyword evidence="3 6" id="KW-0067">ATP-binding</keyword>
<dbReference type="PANTHER" id="PTHR42781">
    <property type="entry name" value="SPERMIDINE/PUTRESCINE IMPORT ATP-BINDING PROTEIN POTA"/>
    <property type="match status" value="1"/>
</dbReference>
<dbReference type="PROSITE" id="PS00211">
    <property type="entry name" value="ABC_TRANSPORTER_1"/>
    <property type="match status" value="1"/>
</dbReference>
<dbReference type="PROSITE" id="PS50893">
    <property type="entry name" value="ABC_TRANSPORTER_2"/>
    <property type="match status" value="1"/>
</dbReference>
<dbReference type="PANTHER" id="PTHR42781:SF4">
    <property type="entry name" value="SPERMIDINE_PUTRESCINE IMPORT ATP-BINDING PROTEIN POTA"/>
    <property type="match status" value="1"/>
</dbReference>
<evidence type="ECO:0000259" key="4">
    <source>
        <dbReference type="PROSITE" id="PS50893"/>
    </source>
</evidence>
<evidence type="ECO:0000313" key="6">
    <source>
        <dbReference type="EMBL" id="MDP2538996.1"/>
    </source>
</evidence>
<proteinExistence type="predicted"/>
<sequence length="288" mass="32352">MIELQVQKHLYGVKGEFVLELDIRVPIGRFVSIFGKSGAGKSTILRMLSGLQKPDSGRIMLGNKVFFDSEKNINLPIKDRKVGFVFQDYALFPHLNVYKNIIFGNNKDKNRIDEVISLMELESFCDKKICTLSGGQAQRVAIARAFVSSPEVLLLDEPLSALDRGMKHKIQEELKSLSKHFNISSFFVSHDLGEVFRLSDYVISIEDGKILKFGTPQEVFLNQKYSGKMQINGEILNITKTNVVCIADVLVDHSIVKITLDPSEAREFKVGDRVVIIAKAFNPSMVLL</sequence>
<dbReference type="InterPro" id="IPR003593">
    <property type="entry name" value="AAA+_ATPase"/>
</dbReference>
<keyword evidence="8" id="KW-1185">Reference proteome</keyword>
<dbReference type="Gene3D" id="3.40.50.300">
    <property type="entry name" value="P-loop containing nucleotide triphosphate hydrolases"/>
    <property type="match status" value="1"/>
</dbReference>
<reference evidence="5 7" key="3">
    <citation type="journal article" date="2024" name="Syst. Appl. Microbiol.">
        <title>Helicobacter cappadocius sp. nov., from lizards: The first psychrotrophic Helicobacter species.</title>
        <authorList>
            <person name="Aydin F."/>
            <person name="Tarhane S."/>
            <person name="Karakaya E."/>
            <person name="Abay S."/>
            <person name="Kayman T."/>
            <person name="Guran O."/>
            <person name="Bozkurt E."/>
            <person name="Uzum N."/>
            <person name="Avci A."/>
            <person name="Olgun K."/>
            <person name="Jablonski D."/>
            <person name="Guran C."/>
            <person name="Burcin Saticioglu I."/>
        </authorList>
    </citation>
    <scope>NUCLEOTIDE SEQUENCE [LARGE SCALE GENOMIC DNA]</scope>
    <source>
        <strain evidence="5">Faydin-H75</strain>
        <strain evidence="7">faydin-H76</strain>
    </source>
</reference>
<dbReference type="GO" id="GO:0016887">
    <property type="term" value="F:ATP hydrolysis activity"/>
    <property type="evidence" value="ECO:0007669"/>
    <property type="project" value="InterPro"/>
</dbReference>
<evidence type="ECO:0000256" key="3">
    <source>
        <dbReference type="ARBA" id="ARBA00022840"/>
    </source>
</evidence>
<evidence type="ECO:0000313" key="5">
    <source>
        <dbReference type="EMBL" id="MDO7253015.1"/>
    </source>
</evidence>
<evidence type="ECO:0000313" key="7">
    <source>
        <dbReference type="Proteomes" id="UP001177258"/>
    </source>
</evidence>
<dbReference type="RefSeq" id="WP_305516856.1">
    <property type="nucleotide sequence ID" value="NZ_JAUPEV010000004.1"/>
</dbReference>